<comment type="caution">
    <text evidence="1">The sequence shown here is derived from an EMBL/GenBank/DDBJ whole genome shotgun (WGS) entry which is preliminary data.</text>
</comment>
<protein>
    <submittedName>
        <fullName evidence="1">Uncharacterized protein</fullName>
    </submittedName>
</protein>
<proteinExistence type="predicted"/>
<dbReference type="Proteomes" id="UP000229523">
    <property type="component" value="Unassembled WGS sequence"/>
</dbReference>
<evidence type="ECO:0000313" key="1">
    <source>
        <dbReference type="EMBL" id="RAI79683.1"/>
    </source>
</evidence>
<keyword evidence="2" id="KW-1185">Reference proteome</keyword>
<dbReference type="RefSeq" id="WP_099576974.1">
    <property type="nucleotide sequence ID" value="NZ_MJBI02000006.1"/>
</dbReference>
<organism evidence="1 2">
    <name type="scientific">Macrococcoides goetzii</name>
    <dbReference type="NCBI Taxonomy" id="1891097"/>
    <lineage>
        <taxon>Bacteria</taxon>
        <taxon>Bacillati</taxon>
        <taxon>Bacillota</taxon>
        <taxon>Bacilli</taxon>
        <taxon>Bacillales</taxon>
        <taxon>Staphylococcaceae</taxon>
        <taxon>Macrococcoides</taxon>
    </lineage>
</organism>
<sequence>MAVKTIEVEEYICDVCGGYADGSWFEVTHLNGEVYAEMSCPIDLCQEHMGIFARWFTSYAYERGCGQTTSNDELIKKMKKKVEEIKSDVF</sequence>
<dbReference type="AlphaFoldDB" id="A0A2G5NW64"/>
<evidence type="ECO:0000313" key="2">
    <source>
        <dbReference type="Proteomes" id="UP000229523"/>
    </source>
</evidence>
<reference evidence="1 2" key="1">
    <citation type="journal article" date="2018" name="Front. Microbiol.">
        <title>Description and Comparative Genomics of Macrococcus caseolyticus subsp. hominis subsp. nov., Macrococcus goetzii sp. nov., Macrococcus epidermidis sp. nov., and Macrococcus bohemicus sp. nov., Novel Macrococci From Human Clinical Material With Virulence Potential and Suspected Uptake of Foreign DNA by Natural Transformation.</title>
        <authorList>
            <person name="Maslanova I."/>
            <person name="Wertheimer Z."/>
            <person name="Sedlacek I."/>
            <person name="Svec P."/>
            <person name="Indrakova A."/>
            <person name="Kovarovic V."/>
            <person name="Schumann P."/>
            <person name="Sproer C."/>
            <person name="Kralova S."/>
            <person name="Sedo O."/>
            <person name="Kristofova L."/>
            <person name="Vrbovska V."/>
            <person name="Fuzik T."/>
            <person name="Petras P."/>
            <person name="Zdrahal Z."/>
            <person name="Ruzickova V."/>
            <person name="Doskar J."/>
            <person name="Pantucek R."/>
        </authorList>
    </citation>
    <scope>NUCLEOTIDE SEQUENCE [LARGE SCALE GENOMIC DNA]</scope>
    <source>
        <strain evidence="1 2">CCM 4927</strain>
    </source>
</reference>
<dbReference type="EMBL" id="MJBI02000006">
    <property type="protein sequence ID" value="RAI79683.1"/>
    <property type="molecule type" value="Genomic_DNA"/>
</dbReference>
<name>A0A2G5NW64_9STAP</name>
<gene>
    <name evidence="1" type="ORF">BFS35_011090</name>
</gene>
<accession>A0A2G5NW64</accession>